<name>A0A9W7D8I5_9STRA</name>
<evidence type="ECO:0000313" key="1">
    <source>
        <dbReference type="EMBL" id="GMF57597.1"/>
    </source>
</evidence>
<dbReference type="InterPro" id="IPR036047">
    <property type="entry name" value="F-box-like_dom_sf"/>
</dbReference>
<protein>
    <submittedName>
        <fullName evidence="1">Unnamed protein product</fullName>
    </submittedName>
</protein>
<dbReference type="Proteomes" id="UP001165121">
    <property type="component" value="Unassembled WGS sequence"/>
</dbReference>
<accession>A0A9W7D8I5</accession>
<dbReference type="AlphaFoldDB" id="A0A9W7D8I5"/>
<keyword evidence="2" id="KW-1185">Reference proteome</keyword>
<reference evidence="1" key="1">
    <citation type="submission" date="2023-04" db="EMBL/GenBank/DDBJ databases">
        <title>Phytophthora fragariaefolia NBRC 109709.</title>
        <authorList>
            <person name="Ichikawa N."/>
            <person name="Sato H."/>
            <person name="Tonouchi N."/>
        </authorList>
    </citation>
    <scope>NUCLEOTIDE SEQUENCE</scope>
    <source>
        <strain evidence="1">NBRC 109709</strain>
    </source>
</reference>
<dbReference type="OrthoDB" id="162748at2759"/>
<evidence type="ECO:0000313" key="2">
    <source>
        <dbReference type="Proteomes" id="UP001165121"/>
    </source>
</evidence>
<gene>
    <name evidence="1" type="ORF">Pfra01_002460700</name>
</gene>
<comment type="caution">
    <text evidence="1">The sequence shown here is derived from an EMBL/GenBank/DDBJ whole genome shotgun (WGS) entry which is preliminary data.</text>
</comment>
<dbReference type="SUPFAM" id="SSF81383">
    <property type="entry name" value="F-box domain"/>
    <property type="match status" value="1"/>
</dbReference>
<sequence length="91" mass="9900">MLPSLQQVNAAELTRLAAFDDGRLERNMFPEFLGGSGSVTSDAELNRLPEPLLARIGGFLSVPDFCRVSQTSKVREYNGVAVVGSRAYILL</sequence>
<dbReference type="EMBL" id="BSXT01004374">
    <property type="protein sequence ID" value="GMF57597.1"/>
    <property type="molecule type" value="Genomic_DNA"/>
</dbReference>
<proteinExistence type="predicted"/>
<organism evidence="1 2">
    <name type="scientific">Phytophthora fragariaefolia</name>
    <dbReference type="NCBI Taxonomy" id="1490495"/>
    <lineage>
        <taxon>Eukaryota</taxon>
        <taxon>Sar</taxon>
        <taxon>Stramenopiles</taxon>
        <taxon>Oomycota</taxon>
        <taxon>Peronosporomycetes</taxon>
        <taxon>Peronosporales</taxon>
        <taxon>Peronosporaceae</taxon>
        <taxon>Phytophthora</taxon>
    </lineage>
</organism>